<dbReference type="EMBL" id="MU274906">
    <property type="protein sequence ID" value="KAI0091220.1"/>
    <property type="molecule type" value="Genomic_DNA"/>
</dbReference>
<dbReference type="Proteomes" id="UP001055072">
    <property type="component" value="Unassembled WGS sequence"/>
</dbReference>
<evidence type="ECO:0000313" key="1">
    <source>
        <dbReference type="EMBL" id="KAI0091220.1"/>
    </source>
</evidence>
<comment type="caution">
    <text evidence="1">The sequence shown here is derived from an EMBL/GenBank/DDBJ whole genome shotgun (WGS) entry which is preliminary data.</text>
</comment>
<organism evidence="1 2">
    <name type="scientific">Irpex rosettiformis</name>
    <dbReference type="NCBI Taxonomy" id="378272"/>
    <lineage>
        <taxon>Eukaryota</taxon>
        <taxon>Fungi</taxon>
        <taxon>Dikarya</taxon>
        <taxon>Basidiomycota</taxon>
        <taxon>Agaricomycotina</taxon>
        <taxon>Agaricomycetes</taxon>
        <taxon>Polyporales</taxon>
        <taxon>Irpicaceae</taxon>
        <taxon>Irpex</taxon>
    </lineage>
</organism>
<keyword evidence="2" id="KW-1185">Reference proteome</keyword>
<evidence type="ECO:0000313" key="2">
    <source>
        <dbReference type="Proteomes" id="UP001055072"/>
    </source>
</evidence>
<sequence>MSSRGFKSSRYGSTLVEKCSLCGEECDKRGIAGHKRKCKRKKALDEVWDQLESERDVLRSRRGRHVTARQHEPSSAIEGAPMPSTGPSSIRSGSSQVVATSNEADKVEIDYADFGVHSDDCLPAAALPPPASPSTNDRPPTATPSPLLCTPCTADSLPPTQHDSARLPNLDDIKVEWHPNSRKATKTYRFEQYCEEQPSGDGFSASFEEPWHPFDCRGDFEFVELVHEAGMSHALTERLLKFIHRVRCGETELTFKSLADVRRAWDNASILYPTFSSSTISAPYNNVNYQFQFHHRSLWDWVVAQVEDPKLAQHFHWDAQHLSKFDGTKWVRFYEEPWSADMFWEVQSHIATTDPDGKPLGLIIWADKEKLSTFGTQKGHPIVARLSNLDESVRNSLGVGGGRVVGLVPVIDDDSGEKSKKPYIDWKNAVYHEAFRILLEQVATFSRTGYRMKCGDRCLRTLYPFIHIIAADYEEQCYFALIRGLHGNKPCPICLVPRGELSDLTVVHRERQEEHVQKLVETVEGKGAKEEKLKPLGLRAVRNAFWGVMRTNIYKALSFDRLHAYLLGLFLHLLRILKATIAQLDRKAQRFVDDSLNAVPSWPGLTHFKSLMSTDFNDGTKWANLSKVIIQCSFNVFPVQSSGYRVLMALRKYIECDVYVALRVQTSETLEDYDATIQQFGERLAAYSQSCASDESETSLDKDWDGIIKVHSHLHASRDIRLKGAMINMDTKTSERLHGPLRKAYQMRTNFKQVEGQLARLEDFSMVICDVRGTIDAWDEYMASQQEAEKEMKKENSRRVEFNHIALGSPRDPVKISTLEEAHRADDAFHGFQTKLLTCIRDLARRYGEAGQLGDLGPVTQDCVNITDTLTEYCYLRVRYESKVTWREEIDLLRCSSMFHGAPRHDSVIVDCGWDKPPIFCKLLYTFTYKFRGTVLALALVHPYDASLQSSSSRRRVDRDLALCRVAEQPRRQSRIVPLRAIRRGALLVGDSKRLREHLVIDALDGDMFLRCIDLFPSREMAAQIRLRI</sequence>
<reference evidence="1" key="1">
    <citation type="journal article" date="2021" name="Environ. Microbiol.">
        <title>Gene family expansions and transcriptome signatures uncover fungal adaptations to wood decay.</title>
        <authorList>
            <person name="Hage H."/>
            <person name="Miyauchi S."/>
            <person name="Viragh M."/>
            <person name="Drula E."/>
            <person name="Min B."/>
            <person name="Chaduli D."/>
            <person name="Navarro D."/>
            <person name="Favel A."/>
            <person name="Norest M."/>
            <person name="Lesage-Meessen L."/>
            <person name="Balint B."/>
            <person name="Merenyi Z."/>
            <person name="de Eugenio L."/>
            <person name="Morin E."/>
            <person name="Martinez A.T."/>
            <person name="Baldrian P."/>
            <person name="Stursova M."/>
            <person name="Martinez M.J."/>
            <person name="Novotny C."/>
            <person name="Magnuson J.K."/>
            <person name="Spatafora J.W."/>
            <person name="Maurice S."/>
            <person name="Pangilinan J."/>
            <person name="Andreopoulos W."/>
            <person name="LaButti K."/>
            <person name="Hundley H."/>
            <person name="Na H."/>
            <person name="Kuo A."/>
            <person name="Barry K."/>
            <person name="Lipzen A."/>
            <person name="Henrissat B."/>
            <person name="Riley R."/>
            <person name="Ahrendt S."/>
            <person name="Nagy L.G."/>
            <person name="Grigoriev I.V."/>
            <person name="Martin F."/>
            <person name="Rosso M.N."/>
        </authorList>
    </citation>
    <scope>NUCLEOTIDE SEQUENCE</scope>
    <source>
        <strain evidence="1">CBS 384.51</strain>
    </source>
</reference>
<protein>
    <submittedName>
        <fullName evidence="1">Uncharacterized protein</fullName>
    </submittedName>
</protein>
<name>A0ACB8UAF5_9APHY</name>
<proteinExistence type="predicted"/>
<gene>
    <name evidence="1" type="ORF">BDY19DRAFT_934569</name>
</gene>
<accession>A0ACB8UAF5</accession>